<evidence type="ECO:0000256" key="3">
    <source>
        <dbReference type="ARBA" id="ARBA00022692"/>
    </source>
</evidence>
<dbReference type="GO" id="GO:1990281">
    <property type="term" value="C:efflux pump complex"/>
    <property type="evidence" value="ECO:0007669"/>
    <property type="project" value="TreeGrafter"/>
</dbReference>
<evidence type="ECO:0000313" key="8">
    <source>
        <dbReference type="Proteomes" id="UP000315010"/>
    </source>
</evidence>
<dbReference type="InterPro" id="IPR051906">
    <property type="entry name" value="TolC-like"/>
</dbReference>
<dbReference type="AlphaFoldDB" id="A0A5C5ZCL8"/>
<comment type="subcellular location">
    <subcellularLocation>
        <location evidence="1">Cell outer membrane</location>
    </subcellularLocation>
</comment>
<dbReference type="PANTHER" id="PTHR30026:SF21">
    <property type="entry name" value="SLR1270 PROTEIN"/>
    <property type="match status" value="1"/>
</dbReference>
<feature type="region of interest" description="Disordered" evidence="6">
    <location>
        <begin position="86"/>
        <end position="114"/>
    </location>
</feature>
<gene>
    <name evidence="7" type="ORF">CA13_63870</name>
</gene>
<dbReference type="GO" id="GO:0015562">
    <property type="term" value="F:efflux transmembrane transporter activity"/>
    <property type="evidence" value="ECO:0007669"/>
    <property type="project" value="InterPro"/>
</dbReference>
<evidence type="ECO:0000256" key="6">
    <source>
        <dbReference type="SAM" id="MobiDB-lite"/>
    </source>
</evidence>
<reference evidence="7 8" key="1">
    <citation type="submission" date="2019-02" db="EMBL/GenBank/DDBJ databases">
        <title>Deep-cultivation of Planctomycetes and their phenomic and genomic characterization uncovers novel biology.</title>
        <authorList>
            <person name="Wiegand S."/>
            <person name="Jogler M."/>
            <person name="Boedeker C."/>
            <person name="Pinto D."/>
            <person name="Vollmers J."/>
            <person name="Rivas-Marin E."/>
            <person name="Kohn T."/>
            <person name="Peeters S.H."/>
            <person name="Heuer A."/>
            <person name="Rast P."/>
            <person name="Oberbeckmann S."/>
            <person name="Bunk B."/>
            <person name="Jeske O."/>
            <person name="Meyerdierks A."/>
            <person name="Storesund J.E."/>
            <person name="Kallscheuer N."/>
            <person name="Luecker S."/>
            <person name="Lage O.M."/>
            <person name="Pohl T."/>
            <person name="Merkel B.J."/>
            <person name="Hornburger P."/>
            <person name="Mueller R.-W."/>
            <person name="Bruemmer F."/>
            <person name="Labrenz M."/>
            <person name="Spormann A.M."/>
            <person name="Op Den Camp H."/>
            <person name="Overmann J."/>
            <person name="Amann R."/>
            <person name="Jetten M.S.M."/>
            <person name="Mascher T."/>
            <person name="Medema M.H."/>
            <person name="Devos D.P."/>
            <person name="Kaster A.-K."/>
            <person name="Ovreas L."/>
            <person name="Rohde M."/>
            <person name="Galperin M.Y."/>
            <person name="Jogler C."/>
        </authorList>
    </citation>
    <scope>NUCLEOTIDE SEQUENCE [LARGE SCALE GENOMIC DNA]</scope>
    <source>
        <strain evidence="7 8">CA13</strain>
    </source>
</reference>
<evidence type="ECO:0000256" key="2">
    <source>
        <dbReference type="ARBA" id="ARBA00022452"/>
    </source>
</evidence>
<dbReference type="RefSeq" id="WP_146402821.1">
    <property type="nucleotide sequence ID" value="NZ_SJPJ01000001.1"/>
</dbReference>
<name>A0A5C5ZCL8_9BACT</name>
<feature type="compositionally biased region" description="Polar residues" evidence="6">
    <location>
        <begin position="95"/>
        <end position="113"/>
    </location>
</feature>
<keyword evidence="4" id="KW-0472">Membrane</keyword>
<keyword evidence="2" id="KW-1134">Transmembrane beta strand</keyword>
<keyword evidence="3" id="KW-0812">Transmembrane</keyword>
<dbReference type="SUPFAM" id="SSF56954">
    <property type="entry name" value="Outer membrane efflux proteins (OEP)"/>
    <property type="match status" value="1"/>
</dbReference>
<protein>
    <submittedName>
        <fullName evidence="7">Outer membrane efflux protein</fullName>
    </submittedName>
</protein>
<comment type="caution">
    <text evidence="7">The sequence shown here is derived from an EMBL/GenBank/DDBJ whole genome shotgun (WGS) entry which is preliminary data.</text>
</comment>
<evidence type="ECO:0000313" key="7">
    <source>
        <dbReference type="EMBL" id="TWT84906.1"/>
    </source>
</evidence>
<accession>A0A5C5ZCL8</accession>
<evidence type="ECO:0000256" key="5">
    <source>
        <dbReference type="ARBA" id="ARBA00023237"/>
    </source>
</evidence>
<proteinExistence type="predicted"/>
<evidence type="ECO:0000256" key="1">
    <source>
        <dbReference type="ARBA" id="ARBA00004442"/>
    </source>
</evidence>
<organism evidence="7 8">
    <name type="scientific">Novipirellula herctigrandis</name>
    <dbReference type="NCBI Taxonomy" id="2527986"/>
    <lineage>
        <taxon>Bacteria</taxon>
        <taxon>Pseudomonadati</taxon>
        <taxon>Planctomycetota</taxon>
        <taxon>Planctomycetia</taxon>
        <taxon>Pirellulales</taxon>
        <taxon>Pirellulaceae</taxon>
        <taxon>Novipirellula</taxon>
    </lineage>
</organism>
<keyword evidence="5" id="KW-0998">Cell outer membrane</keyword>
<evidence type="ECO:0000256" key="4">
    <source>
        <dbReference type="ARBA" id="ARBA00023136"/>
    </source>
</evidence>
<sequence length="613" mass="68819">MARGIESVSTFPHLRGFTLPFFALLLAHAFLFLGGCDTAVGQRFELLESDSGVSGLNAADGESLHVTENEFFVLLQNEARNNERNDVSKIAEPKSPNSKQTSDQDSAPSQDSVPAQIENENEDGELSLADVIASLYRAYPEIVKARQQPNLASGELTQAYGSFDTKLYGHTINESLGYYENYRHGIGVARQTWWGSYVSAGYRMGRGEFQPWYKERQTDEAGEFKLSLAQPLLQGRAIDMQRLAVFQASLARQAAEPMIQQAILDYSRDAALVYWQWVSAGAIWQAQRELLALAIIRGKKFEVGFKAGKFAEIDLLLNQQLIAERRGKVLESEQKFRATAFKLSLYLRDAFGEPMVPCEEWLPDHFPATRLPEANYDQDLAAALMRRPEPRLLQLQLRSMQLERQVACNNLLPRLDLVAEASQDIGKAATKSDDKSEFELVIGIQGEVPIQRRKARGKIQSTTAKMAQINQMLLLQRNKIGVELQTAYNALVLAEQMVEQGDLSLRAAFETLDRYRFAFDRGKIDLIYLNLLESKANETEIKLVEAQRFWFVALAEMQVALGLDPLDQAMAVAALPETNRPGPGRLPDPVEIKPDLLDDDWNLHNQPAETDSY</sequence>
<keyword evidence="8" id="KW-1185">Reference proteome</keyword>
<dbReference type="Gene3D" id="1.20.1600.10">
    <property type="entry name" value="Outer membrane efflux proteins (OEP)"/>
    <property type="match status" value="1"/>
</dbReference>
<dbReference type="GO" id="GO:0009279">
    <property type="term" value="C:cell outer membrane"/>
    <property type="evidence" value="ECO:0007669"/>
    <property type="project" value="UniProtKB-SubCell"/>
</dbReference>
<dbReference type="Proteomes" id="UP000315010">
    <property type="component" value="Unassembled WGS sequence"/>
</dbReference>
<dbReference type="GO" id="GO:0015288">
    <property type="term" value="F:porin activity"/>
    <property type="evidence" value="ECO:0007669"/>
    <property type="project" value="TreeGrafter"/>
</dbReference>
<dbReference type="PANTHER" id="PTHR30026">
    <property type="entry name" value="OUTER MEMBRANE PROTEIN TOLC"/>
    <property type="match status" value="1"/>
</dbReference>
<dbReference type="EMBL" id="SJPJ01000001">
    <property type="protein sequence ID" value="TWT84906.1"/>
    <property type="molecule type" value="Genomic_DNA"/>
</dbReference>
<dbReference type="OrthoDB" id="581172at2"/>